<dbReference type="GeneID" id="106069205"/>
<proteinExistence type="predicted"/>
<dbReference type="OrthoDB" id="6197637at2759"/>
<dbReference type="InterPro" id="IPR036179">
    <property type="entry name" value="Ig-like_dom_sf"/>
</dbReference>
<dbReference type="InterPro" id="IPR013783">
    <property type="entry name" value="Ig-like_fold"/>
</dbReference>
<dbReference type="SUPFAM" id="SSF48726">
    <property type="entry name" value="Immunoglobulin"/>
    <property type="match status" value="1"/>
</dbReference>
<keyword evidence="1" id="KW-0732">Signal</keyword>
<dbReference type="Gene3D" id="2.60.40.10">
    <property type="entry name" value="Immunoglobulins"/>
    <property type="match status" value="1"/>
</dbReference>
<evidence type="ECO:0000313" key="3">
    <source>
        <dbReference type="Proteomes" id="UP001165740"/>
    </source>
</evidence>
<evidence type="ECO:0000256" key="1">
    <source>
        <dbReference type="SAM" id="SignalP"/>
    </source>
</evidence>
<dbReference type="InterPro" id="IPR003599">
    <property type="entry name" value="Ig_sub"/>
</dbReference>
<accession>A0A9W2YRY3</accession>
<keyword evidence="3" id="KW-1185">Reference proteome</keyword>
<sequence>MFIYQLLIISVVLGLSENMECRVNFETTTSEFIFITCQIKHFSAQQTYSVNVTSNSTRWDDAQTTKLKCTSLDDYWPVTCLLKVNTTKLHSGFYDIEIIVSADVNNSKSVEVDSYGIQIYVPIEPQTPECKIPNYNNVCSMNQKDRIESSYISCVAAVPFAKVNCSMIDTSKSTNVTITSYEAKPLLVYQNGIYTYTATCEIPFNATMLADGLTINITYSQVTDYDNTSLVSYSSASFSFRCPKVLNFTVNASPEGVCVNIGENVTFRCDSDMSPPSDRIALSHGYTTSNFQGKDITLTIKDVSDYGNYMCSVGYSPYLLKKSVYVVAPEKALRRNQHTFYELHYTSKNNDTAFVLIGVTGCPEPTTITVLEKTDEDVKESNARILTKGLLVTYTRDPTLTWSPIVQYKLSGNINVTFLNKDMTDNLPEYSLNVNNGISYSFIDFGVYNSDALHLSHSTAVCLLCVVIIQALLY</sequence>
<dbReference type="InterPro" id="IPR007110">
    <property type="entry name" value="Ig-like_dom"/>
</dbReference>
<feature type="domain" description="Ig-like" evidence="2">
    <location>
        <begin position="243"/>
        <end position="313"/>
    </location>
</feature>
<dbReference type="SMART" id="SM00409">
    <property type="entry name" value="IG"/>
    <property type="match status" value="1"/>
</dbReference>
<dbReference type="PROSITE" id="PS50835">
    <property type="entry name" value="IG_LIKE"/>
    <property type="match status" value="1"/>
</dbReference>
<name>A0A9W2YRY3_BIOGL</name>
<feature type="signal peptide" evidence="1">
    <location>
        <begin position="1"/>
        <end position="21"/>
    </location>
</feature>
<protein>
    <submittedName>
        <fullName evidence="4">Uncharacterized protein LOC106069205</fullName>
    </submittedName>
</protein>
<evidence type="ECO:0000259" key="2">
    <source>
        <dbReference type="PROSITE" id="PS50835"/>
    </source>
</evidence>
<feature type="chain" id="PRO_5040726271" evidence="1">
    <location>
        <begin position="22"/>
        <end position="474"/>
    </location>
</feature>
<dbReference type="AlphaFoldDB" id="A0A9W2YRY3"/>
<gene>
    <name evidence="4" type="primary">LOC106069205</name>
</gene>
<reference evidence="4" key="1">
    <citation type="submission" date="2025-08" db="UniProtKB">
        <authorList>
            <consortium name="RefSeq"/>
        </authorList>
    </citation>
    <scope>IDENTIFICATION</scope>
</reference>
<dbReference type="Proteomes" id="UP001165740">
    <property type="component" value="Chromosome 14"/>
</dbReference>
<evidence type="ECO:0000313" key="4">
    <source>
        <dbReference type="RefSeq" id="XP_055865421.1"/>
    </source>
</evidence>
<organism evidence="3 4">
    <name type="scientific">Biomphalaria glabrata</name>
    <name type="common">Bloodfluke planorb</name>
    <name type="synonym">Freshwater snail</name>
    <dbReference type="NCBI Taxonomy" id="6526"/>
    <lineage>
        <taxon>Eukaryota</taxon>
        <taxon>Metazoa</taxon>
        <taxon>Spiralia</taxon>
        <taxon>Lophotrochozoa</taxon>
        <taxon>Mollusca</taxon>
        <taxon>Gastropoda</taxon>
        <taxon>Heterobranchia</taxon>
        <taxon>Euthyneura</taxon>
        <taxon>Panpulmonata</taxon>
        <taxon>Hygrophila</taxon>
        <taxon>Lymnaeoidea</taxon>
        <taxon>Planorbidae</taxon>
        <taxon>Biomphalaria</taxon>
    </lineage>
</organism>
<dbReference type="RefSeq" id="XP_055865421.1">
    <property type="nucleotide sequence ID" value="XM_056009446.1"/>
</dbReference>